<dbReference type="KEGG" id="bex:A11Q_763"/>
<keyword evidence="1" id="KW-0175">Coiled coil</keyword>
<organism evidence="3 4">
    <name type="scientific">Pseudobdellovibrio exovorus JSS</name>
    <dbReference type="NCBI Taxonomy" id="1184267"/>
    <lineage>
        <taxon>Bacteria</taxon>
        <taxon>Pseudomonadati</taxon>
        <taxon>Bdellovibrionota</taxon>
        <taxon>Bdellovibrionia</taxon>
        <taxon>Bdellovibrionales</taxon>
        <taxon>Pseudobdellovibrionaceae</taxon>
        <taxon>Pseudobdellovibrio</taxon>
    </lineage>
</organism>
<dbReference type="EMBL" id="CP003537">
    <property type="protein sequence ID" value="AGH94981.1"/>
    <property type="molecule type" value="Genomic_DNA"/>
</dbReference>
<feature type="coiled-coil region" evidence="1">
    <location>
        <begin position="189"/>
        <end position="223"/>
    </location>
</feature>
<dbReference type="Proteomes" id="UP000012040">
    <property type="component" value="Chromosome"/>
</dbReference>
<evidence type="ECO:0000313" key="3">
    <source>
        <dbReference type="EMBL" id="AGH94981.1"/>
    </source>
</evidence>
<evidence type="ECO:0000259" key="2">
    <source>
        <dbReference type="Pfam" id="PF01706"/>
    </source>
</evidence>
<evidence type="ECO:0000313" key="4">
    <source>
        <dbReference type="Proteomes" id="UP000012040"/>
    </source>
</evidence>
<dbReference type="Gene3D" id="1.10.220.30">
    <property type="match status" value="1"/>
</dbReference>
<name>M4VAF6_9BACT</name>
<dbReference type="HOGENOM" id="CLU_082945_0_0_7"/>
<dbReference type="PATRIC" id="fig|1184267.3.peg.770"/>
<dbReference type="AlphaFoldDB" id="M4VAF6"/>
<proteinExistence type="predicted"/>
<reference evidence="3 4" key="1">
    <citation type="journal article" date="2013" name="ISME J.">
        <title>By their genes ye shall know them: genomic signatures of predatory bacteria.</title>
        <authorList>
            <person name="Pasternak Z."/>
            <person name="Pietrokovski S."/>
            <person name="Rotem O."/>
            <person name="Gophna U."/>
            <person name="Lurie-Weinberger M.N."/>
            <person name="Jurkevitch E."/>
        </authorList>
    </citation>
    <scope>NUCLEOTIDE SEQUENCE [LARGE SCALE GENOMIC DNA]</scope>
    <source>
        <strain evidence="3 4">JSS</strain>
    </source>
</reference>
<dbReference type="InterPro" id="IPR023087">
    <property type="entry name" value="Flg_Motor_Flig_C"/>
</dbReference>
<dbReference type="eggNOG" id="ENOG503197M">
    <property type="taxonomic scope" value="Bacteria"/>
</dbReference>
<accession>M4VAF6</accession>
<dbReference type="InterPro" id="IPR011002">
    <property type="entry name" value="FliG_a-hlx"/>
</dbReference>
<dbReference type="SUPFAM" id="SSF48029">
    <property type="entry name" value="FliG"/>
    <property type="match status" value="1"/>
</dbReference>
<evidence type="ECO:0000256" key="1">
    <source>
        <dbReference type="SAM" id="Coils"/>
    </source>
</evidence>
<keyword evidence="4" id="KW-1185">Reference proteome</keyword>
<protein>
    <recommendedName>
        <fullName evidence="2">Flagellar motor switch protein FliG C-terminal domain-containing protein</fullName>
    </recommendedName>
</protein>
<feature type="domain" description="Flagellar motor switch protein FliG C-terminal" evidence="2">
    <location>
        <begin position="35"/>
        <end position="137"/>
    </location>
</feature>
<sequence length="224" mass="24889">MGMVDRYKKPGGFVQLVQVIETCNAKKREQFMNIIAEENPEWAEALTQKSISFDKIVSWSPEVILEIMASVNQLAFSVALKSLAPEHLETFIQKLSPQDRRKIEMTLQEMNPTPNEIGASVMKVISETRGLLVQGSIKAEKIDPQLVIPDEFEAKLGKSARLEAAALSFEGPSTVVSTAANGAVATAEIEKLQKRLILLSKEVQILKNENQVMKDKLEKIKKIA</sequence>
<dbReference type="Pfam" id="PF01706">
    <property type="entry name" value="FliG_C"/>
    <property type="match status" value="1"/>
</dbReference>
<gene>
    <name evidence="3" type="ORF">A11Q_763</name>
</gene>